<dbReference type="AlphaFoldDB" id="A0AAP0HXL0"/>
<dbReference type="EMBL" id="JBBNAG010000010">
    <property type="protein sequence ID" value="KAK9100291.1"/>
    <property type="molecule type" value="Genomic_DNA"/>
</dbReference>
<reference evidence="2 3" key="1">
    <citation type="submission" date="2024-01" db="EMBL/GenBank/DDBJ databases">
        <title>Genome assemblies of Stephania.</title>
        <authorList>
            <person name="Yang L."/>
        </authorList>
    </citation>
    <scope>NUCLEOTIDE SEQUENCE [LARGE SCALE GENOMIC DNA]</scope>
    <source>
        <strain evidence="2">JXDWG</strain>
        <tissue evidence="2">Leaf</tissue>
    </source>
</reference>
<dbReference type="Proteomes" id="UP001419268">
    <property type="component" value="Unassembled WGS sequence"/>
</dbReference>
<sequence length="113" mass="12807">MSMEGLSHLGVQCTTARDRVDDSDEQDDRRRGFKGRRRGIQRLRRQTARASKAATIDGEGFKGSECRWRGLQMQRQQTTRALEAATIDGTTASRHHENSTPNHQSHDDGEKRS</sequence>
<gene>
    <name evidence="2" type="ORF">Scep_023721</name>
</gene>
<name>A0AAP0HXL0_9MAGN</name>
<organism evidence="2 3">
    <name type="scientific">Stephania cephalantha</name>
    <dbReference type="NCBI Taxonomy" id="152367"/>
    <lineage>
        <taxon>Eukaryota</taxon>
        <taxon>Viridiplantae</taxon>
        <taxon>Streptophyta</taxon>
        <taxon>Embryophyta</taxon>
        <taxon>Tracheophyta</taxon>
        <taxon>Spermatophyta</taxon>
        <taxon>Magnoliopsida</taxon>
        <taxon>Ranunculales</taxon>
        <taxon>Menispermaceae</taxon>
        <taxon>Menispermoideae</taxon>
        <taxon>Cissampelideae</taxon>
        <taxon>Stephania</taxon>
    </lineage>
</organism>
<protein>
    <submittedName>
        <fullName evidence="2">Uncharacterized protein</fullName>
    </submittedName>
</protein>
<comment type="caution">
    <text evidence="2">The sequence shown here is derived from an EMBL/GenBank/DDBJ whole genome shotgun (WGS) entry which is preliminary data.</text>
</comment>
<evidence type="ECO:0000313" key="2">
    <source>
        <dbReference type="EMBL" id="KAK9100291.1"/>
    </source>
</evidence>
<feature type="region of interest" description="Disordered" evidence="1">
    <location>
        <begin position="1"/>
        <end position="113"/>
    </location>
</feature>
<evidence type="ECO:0000256" key="1">
    <source>
        <dbReference type="SAM" id="MobiDB-lite"/>
    </source>
</evidence>
<proteinExistence type="predicted"/>
<feature type="compositionally biased region" description="Basic and acidic residues" evidence="1">
    <location>
        <begin position="94"/>
        <end position="113"/>
    </location>
</feature>
<feature type="compositionally biased region" description="Basic and acidic residues" evidence="1">
    <location>
        <begin position="59"/>
        <end position="68"/>
    </location>
</feature>
<accession>A0AAP0HXL0</accession>
<keyword evidence="3" id="KW-1185">Reference proteome</keyword>
<evidence type="ECO:0000313" key="3">
    <source>
        <dbReference type="Proteomes" id="UP001419268"/>
    </source>
</evidence>
<feature type="compositionally biased region" description="Basic residues" evidence="1">
    <location>
        <begin position="31"/>
        <end position="47"/>
    </location>
</feature>